<organism evidence="3 4">
    <name type="scientific">Euplotes crassus</name>
    <dbReference type="NCBI Taxonomy" id="5936"/>
    <lineage>
        <taxon>Eukaryota</taxon>
        <taxon>Sar</taxon>
        <taxon>Alveolata</taxon>
        <taxon>Ciliophora</taxon>
        <taxon>Intramacronucleata</taxon>
        <taxon>Spirotrichea</taxon>
        <taxon>Hypotrichia</taxon>
        <taxon>Euplotida</taxon>
        <taxon>Euplotidae</taxon>
        <taxon>Moneuplotes</taxon>
    </lineage>
</organism>
<evidence type="ECO:0000256" key="2">
    <source>
        <dbReference type="SAM" id="Phobius"/>
    </source>
</evidence>
<keyword evidence="4" id="KW-1185">Reference proteome</keyword>
<feature type="compositionally biased region" description="Basic and acidic residues" evidence="1">
    <location>
        <begin position="29"/>
        <end position="39"/>
    </location>
</feature>
<feature type="transmembrane region" description="Helical" evidence="2">
    <location>
        <begin position="153"/>
        <end position="174"/>
    </location>
</feature>
<comment type="caution">
    <text evidence="3">The sequence shown here is derived from an EMBL/GenBank/DDBJ whole genome shotgun (WGS) entry which is preliminary data.</text>
</comment>
<protein>
    <recommendedName>
        <fullName evidence="5">Transmembrane protein</fullName>
    </recommendedName>
</protein>
<keyword evidence="2" id="KW-0812">Transmembrane</keyword>
<feature type="compositionally biased region" description="Basic residues" evidence="1">
    <location>
        <begin position="52"/>
        <end position="67"/>
    </location>
</feature>
<proteinExistence type="predicted"/>
<feature type="transmembrane region" description="Helical" evidence="2">
    <location>
        <begin position="124"/>
        <end position="141"/>
    </location>
</feature>
<feature type="compositionally biased region" description="Acidic residues" evidence="1">
    <location>
        <begin position="1"/>
        <end position="28"/>
    </location>
</feature>
<reference evidence="3" key="1">
    <citation type="submission" date="2023-07" db="EMBL/GenBank/DDBJ databases">
        <authorList>
            <consortium name="AG Swart"/>
            <person name="Singh M."/>
            <person name="Singh A."/>
            <person name="Seah K."/>
            <person name="Emmerich C."/>
        </authorList>
    </citation>
    <scope>NUCLEOTIDE SEQUENCE</scope>
    <source>
        <strain evidence="3">DP1</strain>
    </source>
</reference>
<sequence>MEENFEDHSESEDTQTENSEVEEGIENLDDTKEETKDENTFNESSESDTPKSGRKKIKLKRKKKSRGKQYSPTKDIEMSANFENKPTRTGNFNDFGLHDPSEEEAEINLLHQGKNVIKLIPFKILLFIILLYFISFLLLLLGCTKDIQSLGSMYKYLCWIMSLIALLPGLYYTFKIIRVAREKDPKRRESMANQII</sequence>
<evidence type="ECO:0000313" key="3">
    <source>
        <dbReference type="EMBL" id="CAI2377650.1"/>
    </source>
</evidence>
<evidence type="ECO:0000313" key="4">
    <source>
        <dbReference type="Proteomes" id="UP001295684"/>
    </source>
</evidence>
<feature type="region of interest" description="Disordered" evidence="1">
    <location>
        <begin position="1"/>
        <end position="89"/>
    </location>
</feature>
<dbReference type="Proteomes" id="UP001295684">
    <property type="component" value="Unassembled WGS sequence"/>
</dbReference>
<evidence type="ECO:0000256" key="1">
    <source>
        <dbReference type="SAM" id="MobiDB-lite"/>
    </source>
</evidence>
<keyword evidence="2" id="KW-0472">Membrane</keyword>
<name>A0AAD1XSQ1_EUPCR</name>
<gene>
    <name evidence="3" type="ORF">ECRASSUSDP1_LOCUS19038</name>
</gene>
<keyword evidence="2" id="KW-1133">Transmembrane helix</keyword>
<dbReference type="AlphaFoldDB" id="A0AAD1XSQ1"/>
<dbReference type="EMBL" id="CAMPGE010019306">
    <property type="protein sequence ID" value="CAI2377650.1"/>
    <property type="molecule type" value="Genomic_DNA"/>
</dbReference>
<evidence type="ECO:0008006" key="5">
    <source>
        <dbReference type="Google" id="ProtNLM"/>
    </source>
</evidence>
<accession>A0AAD1XSQ1</accession>